<sequence>MARYEQRQLLEQLMGRDMLIKPQSQRREISMMDQRVCKPFLMGICPYDLFSGTKQDMGRCRDIHLEKHKLQYNEQVKQGKEFPEFEHEVVSVLNRFVADCNRKIDVALKRLEPSPEEQEKITTAAKDLELMEARINIMTQEIEKLIELGEVTKAIEQGVKLEEMNVKREFYMKKLRSVTDNVGQSQQQKLQVCEVCGAYLSRLDTDRRLSDHYLGKVHLGYVQMRAMLKELKGKRRW</sequence>
<reference evidence="3" key="3">
    <citation type="submission" date="2017-01" db="EMBL/GenBank/DDBJ databases">
        <authorList>
            <person name="Mah S.A."/>
            <person name="Swanson W.J."/>
            <person name="Moy G.W."/>
            <person name="Vacquier V.D."/>
        </authorList>
    </citation>
    <scope>NUCLEOTIDE SEQUENCE [LARGE SCALE GENOMIC DNA]</scope>
    <source>
        <strain evidence="3">65</strain>
    </source>
</reference>
<evidence type="ECO:0000313" key="3">
    <source>
        <dbReference type="EMBL" id="ONH66170.1"/>
    </source>
</evidence>
<name>A0A061B4P7_CYBFA</name>
<dbReference type="OrthoDB" id="153872at2759"/>
<organism evidence="2">
    <name type="scientific">Cyberlindnera fabianii</name>
    <name type="common">Yeast</name>
    <name type="synonym">Hansenula fabianii</name>
    <dbReference type="NCBI Taxonomy" id="36022"/>
    <lineage>
        <taxon>Eukaryota</taxon>
        <taxon>Fungi</taxon>
        <taxon>Dikarya</taxon>
        <taxon>Ascomycota</taxon>
        <taxon>Saccharomycotina</taxon>
        <taxon>Saccharomycetes</taxon>
        <taxon>Phaffomycetales</taxon>
        <taxon>Phaffomycetaceae</taxon>
        <taxon>Cyberlindnera</taxon>
    </lineage>
</organism>
<dbReference type="InterPro" id="IPR004882">
    <property type="entry name" value="Luc7-rel"/>
</dbReference>
<dbReference type="GO" id="GO:0005685">
    <property type="term" value="C:U1 snRNP"/>
    <property type="evidence" value="ECO:0007669"/>
    <property type="project" value="InterPro"/>
</dbReference>
<dbReference type="STRING" id="36022.A0A061B4P7"/>
<evidence type="ECO:0000313" key="2">
    <source>
        <dbReference type="EMBL" id="CDR44462.1"/>
    </source>
</evidence>
<dbReference type="AlphaFoldDB" id="A0A061B4P7"/>
<dbReference type="Pfam" id="PF03194">
    <property type="entry name" value="LUC7"/>
    <property type="match status" value="1"/>
</dbReference>
<dbReference type="VEuPathDB" id="FungiDB:BON22_3897"/>
<dbReference type="EMBL" id="LK052899">
    <property type="protein sequence ID" value="CDR44462.1"/>
    <property type="molecule type" value="Genomic_DNA"/>
</dbReference>
<dbReference type="GO" id="GO:0003729">
    <property type="term" value="F:mRNA binding"/>
    <property type="evidence" value="ECO:0007669"/>
    <property type="project" value="InterPro"/>
</dbReference>
<dbReference type="PANTHER" id="PTHR12375">
    <property type="entry name" value="RNA-BINDING PROTEIN LUC7-RELATED"/>
    <property type="match status" value="1"/>
</dbReference>
<dbReference type="GO" id="GO:0006376">
    <property type="term" value="P:mRNA splice site recognition"/>
    <property type="evidence" value="ECO:0007669"/>
    <property type="project" value="InterPro"/>
</dbReference>
<gene>
    <name evidence="3" type="ORF">BON22_3897</name>
    <name evidence="2" type="ORF">CYFA0S_14e02938g</name>
</gene>
<evidence type="ECO:0000256" key="1">
    <source>
        <dbReference type="ARBA" id="ARBA00005655"/>
    </source>
</evidence>
<evidence type="ECO:0000313" key="4">
    <source>
        <dbReference type="Proteomes" id="UP000189513"/>
    </source>
</evidence>
<dbReference type="OMA" id="CPYDLFQ"/>
<dbReference type="Proteomes" id="UP000189513">
    <property type="component" value="Unassembled WGS sequence"/>
</dbReference>
<accession>A0A061B4P7</accession>
<protein>
    <submittedName>
        <fullName evidence="2">CYFA0S14e02938g1_1</fullName>
    </submittedName>
    <submittedName>
        <fullName evidence="3">Protein LUC7</fullName>
    </submittedName>
</protein>
<reference evidence="4" key="2">
    <citation type="journal article" date="2017" name="Genome Announc.">
        <title>Genome sequences of Cyberlindnera fabianii 65, Pichia kudriavzevii 129, and Saccharomyces cerevisiae 131 isolated from fermented masau fruits in Zimbabwe.</title>
        <authorList>
            <person name="van Rijswijck I.M.H."/>
            <person name="Derks M.F.L."/>
            <person name="Abee T."/>
            <person name="de Ridder D."/>
            <person name="Smid E.J."/>
        </authorList>
    </citation>
    <scope>NUCLEOTIDE SEQUENCE [LARGE SCALE GENOMIC DNA]</scope>
    <source>
        <strain evidence="4">65</strain>
    </source>
</reference>
<comment type="similarity">
    <text evidence="1">Belongs to the Luc7 family.</text>
</comment>
<dbReference type="EMBL" id="MPUK01000008">
    <property type="protein sequence ID" value="ONH66170.1"/>
    <property type="molecule type" value="Genomic_DNA"/>
</dbReference>
<proteinExistence type="inferred from homology"/>
<reference evidence="2" key="1">
    <citation type="journal article" date="2014" name="Genome Announc.">
        <title>Genome sequence of the yeast Cyberlindnera fabianii (Hansenula fabianii).</title>
        <authorList>
            <person name="Freel K.C."/>
            <person name="Sarilar V."/>
            <person name="Neuveglise C."/>
            <person name="Devillers H."/>
            <person name="Friedrich A."/>
            <person name="Schacherer J."/>
        </authorList>
    </citation>
    <scope>NUCLEOTIDE SEQUENCE</scope>
    <source>
        <strain evidence="2">YJS4271</strain>
    </source>
</reference>
<keyword evidence="4" id="KW-1185">Reference proteome</keyword>